<keyword evidence="1" id="KW-0812">Transmembrane</keyword>
<dbReference type="RefSeq" id="WP_302038521.1">
    <property type="nucleotide sequence ID" value="NZ_JAUKPO010000008.1"/>
</dbReference>
<keyword evidence="1" id="KW-1133">Transmembrane helix</keyword>
<name>A0ABT8RAD0_9BACT</name>
<organism evidence="2 3">
    <name type="scientific">Rhodocytophaga aerolata</name>
    <dbReference type="NCBI Taxonomy" id="455078"/>
    <lineage>
        <taxon>Bacteria</taxon>
        <taxon>Pseudomonadati</taxon>
        <taxon>Bacteroidota</taxon>
        <taxon>Cytophagia</taxon>
        <taxon>Cytophagales</taxon>
        <taxon>Rhodocytophagaceae</taxon>
        <taxon>Rhodocytophaga</taxon>
    </lineage>
</organism>
<feature type="transmembrane region" description="Helical" evidence="1">
    <location>
        <begin position="42"/>
        <end position="65"/>
    </location>
</feature>
<dbReference type="Proteomes" id="UP001168528">
    <property type="component" value="Unassembled WGS sequence"/>
</dbReference>
<protein>
    <submittedName>
        <fullName evidence="2">DUF3267 domain-containing protein</fullName>
    </submittedName>
</protein>
<gene>
    <name evidence="2" type="ORF">Q0590_15710</name>
</gene>
<sequence length="213" mass="24243">MTISIKPTPVQLLQSGHYQKIAEIDIFQPTQFFQQYSRNSTFLTTFLLLTIAGFGLMGALTGLAIVRGMALWQMLWNVCLFAAFLLLILLPFHELIHAVTYKYFGAANIRFLFSLKPPAIFTCAHLLVINLIEVIWLAALPCVVISLLLVASAFFVPAYRLFFGWALIVHAFCCLGDMILISYAQKNRHKPIYNFDDLTEGKSYFFERTFPTQ</sequence>
<dbReference type="EMBL" id="JAUKPO010000008">
    <property type="protein sequence ID" value="MDO1447717.1"/>
    <property type="molecule type" value="Genomic_DNA"/>
</dbReference>
<keyword evidence="1" id="KW-0472">Membrane</keyword>
<feature type="transmembrane region" description="Helical" evidence="1">
    <location>
        <begin position="134"/>
        <end position="156"/>
    </location>
</feature>
<comment type="caution">
    <text evidence="2">The sequence shown here is derived from an EMBL/GenBank/DDBJ whole genome shotgun (WGS) entry which is preliminary data.</text>
</comment>
<feature type="transmembrane region" description="Helical" evidence="1">
    <location>
        <begin position="162"/>
        <end position="184"/>
    </location>
</feature>
<dbReference type="Pfam" id="PF11667">
    <property type="entry name" value="DUF3267"/>
    <property type="match status" value="1"/>
</dbReference>
<evidence type="ECO:0000256" key="1">
    <source>
        <dbReference type="SAM" id="Phobius"/>
    </source>
</evidence>
<evidence type="ECO:0000313" key="2">
    <source>
        <dbReference type="EMBL" id="MDO1447717.1"/>
    </source>
</evidence>
<feature type="transmembrane region" description="Helical" evidence="1">
    <location>
        <begin position="71"/>
        <end position="92"/>
    </location>
</feature>
<accession>A0ABT8RAD0</accession>
<evidence type="ECO:0000313" key="3">
    <source>
        <dbReference type="Proteomes" id="UP001168528"/>
    </source>
</evidence>
<proteinExistence type="predicted"/>
<reference evidence="2" key="1">
    <citation type="submission" date="2023-07" db="EMBL/GenBank/DDBJ databases">
        <title>The genome sequence of Rhodocytophaga aerolata KACC 12507.</title>
        <authorList>
            <person name="Zhang X."/>
        </authorList>
    </citation>
    <scope>NUCLEOTIDE SEQUENCE</scope>
    <source>
        <strain evidence="2">KACC 12507</strain>
    </source>
</reference>
<dbReference type="InterPro" id="IPR021683">
    <property type="entry name" value="DUF3267"/>
</dbReference>
<keyword evidence="3" id="KW-1185">Reference proteome</keyword>